<dbReference type="EMBL" id="CP023482">
    <property type="protein sequence ID" value="ATH96552.1"/>
    <property type="molecule type" value="Genomic_DNA"/>
</dbReference>
<evidence type="ECO:0000313" key="5">
    <source>
        <dbReference type="Proteomes" id="UP000815698"/>
    </source>
</evidence>
<dbReference type="InterPro" id="IPR003736">
    <property type="entry name" value="PAAI_dom"/>
</dbReference>
<dbReference type="InterPro" id="IPR029069">
    <property type="entry name" value="HotDog_dom_sf"/>
</dbReference>
<name>A0ABN5DNC9_9MICO</name>
<dbReference type="PANTHER" id="PTHR43240:SF5">
    <property type="entry name" value="1,4-DIHYDROXY-2-NAPHTHOYL-COA THIOESTERASE 1"/>
    <property type="match status" value="1"/>
</dbReference>
<feature type="domain" description="Thioesterase" evidence="3">
    <location>
        <begin position="75"/>
        <end position="155"/>
    </location>
</feature>
<reference evidence="4 5" key="1">
    <citation type="journal article" date="2016" name="Int. J. Syst. Evol. Microbiol.">
        <title>Dermabacter jinjuensis sp. nov., a novel species of the genus Dermabacter isolated from a clinical specimen.</title>
        <authorList>
            <person name="Park Y.K."/>
            <person name="Lee K.M."/>
            <person name="Lee W.K."/>
            <person name="Cho M.J."/>
            <person name="Lee H.S."/>
            <person name="Cho Y.G."/>
            <person name="Lee Y.C."/>
            <person name="Lee W.K."/>
            <person name="Seong W.K."/>
            <person name="Hwang K.J."/>
        </authorList>
    </citation>
    <scope>NUCLEOTIDE SEQUENCE [LARGE SCALE GENOMIC DNA]</scope>
    <source>
        <strain evidence="4 5">32T</strain>
    </source>
</reference>
<dbReference type="Gene3D" id="3.10.129.10">
    <property type="entry name" value="Hotdog Thioesterase"/>
    <property type="match status" value="1"/>
</dbReference>
<comment type="similarity">
    <text evidence="1">Belongs to the thioesterase PaaI family.</text>
</comment>
<dbReference type="PANTHER" id="PTHR43240">
    <property type="entry name" value="1,4-DIHYDROXY-2-NAPHTHOYL-COA THIOESTERASE 1"/>
    <property type="match status" value="1"/>
</dbReference>
<dbReference type="SUPFAM" id="SSF54637">
    <property type="entry name" value="Thioesterase/thiol ester dehydrase-isomerase"/>
    <property type="match status" value="1"/>
</dbReference>
<gene>
    <name evidence="4" type="ORF">COP05_05195</name>
</gene>
<protein>
    <recommendedName>
        <fullName evidence="3">Thioesterase domain-containing protein</fullName>
    </recommendedName>
</protein>
<evidence type="ECO:0000256" key="2">
    <source>
        <dbReference type="ARBA" id="ARBA00022801"/>
    </source>
</evidence>
<dbReference type="InterPro" id="IPR006683">
    <property type="entry name" value="Thioestr_dom"/>
</dbReference>
<dbReference type="Pfam" id="PF03061">
    <property type="entry name" value="4HBT"/>
    <property type="match status" value="1"/>
</dbReference>
<evidence type="ECO:0000259" key="3">
    <source>
        <dbReference type="Pfam" id="PF03061"/>
    </source>
</evidence>
<evidence type="ECO:0000256" key="1">
    <source>
        <dbReference type="ARBA" id="ARBA00008324"/>
    </source>
</evidence>
<organism evidence="4 5">
    <name type="scientific">Dermabacter jinjuensis</name>
    <dbReference type="NCBI Taxonomy" id="1667168"/>
    <lineage>
        <taxon>Bacteria</taxon>
        <taxon>Bacillati</taxon>
        <taxon>Actinomycetota</taxon>
        <taxon>Actinomycetes</taxon>
        <taxon>Micrococcales</taxon>
        <taxon>Dermabacteraceae</taxon>
        <taxon>Dermabacter</taxon>
    </lineage>
</organism>
<dbReference type="CDD" id="cd03443">
    <property type="entry name" value="PaaI_thioesterase"/>
    <property type="match status" value="1"/>
</dbReference>
<dbReference type="NCBIfam" id="TIGR00369">
    <property type="entry name" value="unchar_dom_1"/>
    <property type="match status" value="1"/>
</dbReference>
<sequence length="174" mass="18450">MRLSGAFSISLMPQVCHARRMDTNARAASATQDALTRVREELKGTLCERMGMDVLSLTASTAHLSMPVAPNRQPQGFLHGGASIALAETAVSLAARTHAECLYGEGAGAVGLSFTATHHAPAREGFVHVTAHAQHLGRTHASYLAEIRHEDGTLVSTVLGSARLFSPRDESPAR</sequence>
<keyword evidence="2" id="KW-0378">Hydrolase</keyword>
<evidence type="ECO:0000313" key="4">
    <source>
        <dbReference type="EMBL" id="ATH96552.1"/>
    </source>
</evidence>
<dbReference type="Proteomes" id="UP000815698">
    <property type="component" value="Chromosome"/>
</dbReference>
<accession>A0ABN5DNC9</accession>
<keyword evidence="5" id="KW-1185">Reference proteome</keyword>
<proteinExistence type="inferred from homology"/>